<dbReference type="Proteomes" id="UP000612362">
    <property type="component" value="Unassembled WGS sequence"/>
</dbReference>
<dbReference type="PANTHER" id="PTHR33498:SF1">
    <property type="entry name" value="TRANSPOSASE FOR INSERTION SEQUENCE ELEMENT IS1557"/>
    <property type="match status" value="1"/>
</dbReference>
<feature type="compositionally biased region" description="Polar residues" evidence="1">
    <location>
        <begin position="1"/>
        <end position="14"/>
    </location>
</feature>
<feature type="domain" description="Transposase IS204/IS1001/IS1096/IS1165 DDE" evidence="2">
    <location>
        <begin position="89"/>
        <end position="206"/>
    </location>
</feature>
<proteinExistence type="predicted"/>
<gene>
    <name evidence="3" type="ORF">KSX_70540</name>
</gene>
<feature type="region of interest" description="Disordered" evidence="1">
    <location>
        <begin position="1"/>
        <end position="24"/>
    </location>
</feature>
<comment type="caution">
    <text evidence="3">The sequence shown here is derived from an EMBL/GenBank/DDBJ whole genome shotgun (WGS) entry which is preliminary data.</text>
</comment>
<dbReference type="EMBL" id="BNJF01000004">
    <property type="protein sequence ID" value="GHO48891.1"/>
    <property type="molecule type" value="Genomic_DNA"/>
</dbReference>
<feature type="region of interest" description="Disordered" evidence="1">
    <location>
        <begin position="39"/>
        <end position="60"/>
    </location>
</feature>
<dbReference type="PANTHER" id="PTHR33498">
    <property type="entry name" value="TRANSPOSASE FOR INSERTION SEQUENCE ELEMENT IS1557"/>
    <property type="match status" value="1"/>
</dbReference>
<keyword evidence="4" id="KW-1185">Reference proteome</keyword>
<evidence type="ECO:0000313" key="4">
    <source>
        <dbReference type="Proteomes" id="UP000612362"/>
    </source>
</evidence>
<organism evidence="3 4">
    <name type="scientific">Ktedonospora formicarum</name>
    <dbReference type="NCBI Taxonomy" id="2778364"/>
    <lineage>
        <taxon>Bacteria</taxon>
        <taxon>Bacillati</taxon>
        <taxon>Chloroflexota</taxon>
        <taxon>Ktedonobacteria</taxon>
        <taxon>Ktedonobacterales</taxon>
        <taxon>Ktedonobacteraceae</taxon>
        <taxon>Ktedonospora</taxon>
    </lineage>
</organism>
<dbReference type="Pfam" id="PF01610">
    <property type="entry name" value="DDE_Tnp_ISL3"/>
    <property type="match status" value="1"/>
</dbReference>
<accession>A0A8J3I572</accession>
<evidence type="ECO:0000256" key="1">
    <source>
        <dbReference type="SAM" id="MobiDB-lite"/>
    </source>
</evidence>
<reference evidence="3" key="1">
    <citation type="submission" date="2020-10" db="EMBL/GenBank/DDBJ databases">
        <title>Taxonomic study of unclassified bacteria belonging to the class Ktedonobacteria.</title>
        <authorList>
            <person name="Yabe S."/>
            <person name="Wang C.M."/>
            <person name="Zheng Y."/>
            <person name="Sakai Y."/>
            <person name="Cavaletti L."/>
            <person name="Monciardini P."/>
            <person name="Donadio S."/>
        </authorList>
    </citation>
    <scope>NUCLEOTIDE SEQUENCE</scope>
    <source>
        <strain evidence="3">SOSP1-1</strain>
    </source>
</reference>
<dbReference type="InterPro" id="IPR002560">
    <property type="entry name" value="Transposase_DDE"/>
</dbReference>
<evidence type="ECO:0000313" key="3">
    <source>
        <dbReference type="EMBL" id="GHO48891.1"/>
    </source>
</evidence>
<dbReference type="AlphaFoldDB" id="A0A8J3I572"/>
<evidence type="ECO:0000259" key="2">
    <source>
        <dbReference type="Pfam" id="PF01610"/>
    </source>
</evidence>
<feature type="compositionally biased region" description="Basic and acidic residues" evidence="1">
    <location>
        <begin position="43"/>
        <end position="52"/>
    </location>
</feature>
<protein>
    <recommendedName>
        <fullName evidence="2">Transposase IS204/IS1001/IS1096/IS1165 DDE domain-containing protein</fullName>
    </recommendedName>
</protein>
<dbReference type="InterPro" id="IPR047951">
    <property type="entry name" value="Transpos_ISL3"/>
</dbReference>
<name>A0A8J3I572_9CHLR</name>
<sequence length="211" mass="23052">MRNSSTGKSMNKASQAIPGRCSDGYKHKDCFLAGTNYANAQEDWGRPAEPETSHPTTELDGETHLVPASQEEGPGEPVGDLPSARQLSSLFVKDPAHVESHDQLSLAFIRQEKELELAYQLTRQLLQLMKNKQGEEAAAWISICSQSGISELEAFALGIQKEQPAFLAACSLAYNNGMAEGFVNKLKHIKGSMYGRGSFELLRQRVLLSAA</sequence>